<evidence type="ECO:0000256" key="2">
    <source>
        <dbReference type="ARBA" id="ARBA00022729"/>
    </source>
</evidence>
<organism evidence="6 7">
    <name type="scientific">Pseudomonas fluorescens</name>
    <dbReference type="NCBI Taxonomy" id="294"/>
    <lineage>
        <taxon>Bacteria</taxon>
        <taxon>Pseudomonadati</taxon>
        <taxon>Pseudomonadota</taxon>
        <taxon>Gammaproteobacteria</taxon>
        <taxon>Pseudomonadales</taxon>
        <taxon>Pseudomonadaceae</taxon>
        <taxon>Pseudomonas</taxon>
    </lineage>
</organism>
<proteinExistence type="predicted"/>
<evidence type="ECO:0000256" key="5">
    <source>
        <dbReference type="ARBA" id="ARBA00023027"/>
    </source>
</evidence>
<keyword evidence="5" id="KW-0520">NAD</keyword>
<sequence>MTARLSEDLMAVALKHYPQIGGSIAHAELATPLTFNHFLNRSHGNFMGYEQTPLRFAQRWMRAHGPVKGLFFGGQDVTAAGVSGAMVSGLVTASAVLERDLFREL</sequence>
<keyword evidence="1" id="KW-0285">Flavoprotein</keyword>
<evidence type="ECO:0000256" key="3">
    <source>
        <dbReference type="ARBA" id="ARBA00022827"/>
    </source>
</evidence>
<dbReference type="PANTHER" id="PTHR46091">
    <property type="entry name" value="BLR7054 PROTEIN"/>
    <property type="match status" value="1"/>
</dbReference>
<evidence type="ECO:0000313" key="6">
    <source>
        <dbReference type="EMBL" id="VVO63226.1"/>
    </source>
</evidence>
<dbReference type="Proteomes" id="UP000326067">
    <property type="component" value="Unassembled WGS sequence"/>
</dbReference>
<keyword evidence="2" id="KW-0732">Signal</keyword>
<dbReference type="EMBL" id="CABVIC010000001">
    <property type="protein sequence ID" value="VVO63226.1"/>
    <property type="molecule type" value="Genomic_DNA"/>
</dbReference>
<protein>
    <recommendedName>
        <fullName evidence="8">Amine oxidase domain-containing protein</fullName>
    </recommendedName>
</protein>
<evidence type="ECO:0000256" key="1">
    <source>
        <dbReference type="ARBA" id="ARBA00022630"/>
    </source>
</evidence>
<accession>A0A5E7HIS2</accession>
<name>A0A5E7HIS2_PSEFL</name>
<dbReference type="PANTHER" id="PTHR46091:SF3">
    <property type="entry name" value="AMINE OXIDASE DOMAIN-CONTAINING PROTEIN"/>
    <property type="match status" value="1"/>
</dbReference>
<evidence type="ECO:0008006" key="8">
    <source>
        <dbReference type="Google" id="ProtNLM"/>
    </source>
</evidence>
<dbReference type="InterPro" id="IPR052206">
    <property type="entry name" value="Retinol_saturase"/>
</dbReference>
<keyword evidence="4" id="KW-0521">NADP</keyword>
<dbReference type="RefSeq" id="WP_224787225.1">
    <property type="nucleotide sequence ID" value="NZ_CABVIC010000001.1"/>
</dbReference>
<reference evidence="6 7" key="1">
    <citation type="submission" date="2019-09" db="EMBL/GenBank/DDBJ databases">
        <authorList>
            <person name="Chandra G."/>
            <person name="Truman W A."/>
        </authorList>
    </citation>
    <scope>NUCLEOTIDE SEQUENCE [LARGE SCALE GENOMIC DNA]</scope>
    <source>
        <strain evidence="6">PS847</strain>
    </source>
</reference>
<evidence type="ECO:0000313" key="7">
    <source>
        <dbReference type="Proteomes" id="UP000326067"/>
    </source>
</evidence>
<dbReference type="AlphaFoldDB" id="A0A5E7HIS2"/>
<gene>
    <name evidence="6" type="ORF">PS847_00911</name>
</gene>
<evidence type="ECO:0000256" key="4">
    <source>
        <dbReference type="ARBA" id="ARBA00022857"/>
    </source>
</evidence>
<keyword evidence="3" id="KW-0274">FAD</keyword>